<name>A0A173V6C6_PARDI</name>
<evidence type="ECO:0000313" key="2">
    <source>
        <dbReference type="Proteomes" id="UP000095591"/>
    </source>
</evidence>
<dbReference type="Proteomes" id="UP000095591">
    <property type="component" value="Unassembled WGS sequence"/>
</dbReference>
<reference evidence="1 2" key="1">
    <citation type="submission" date="2015-09" db="EMBL/GenBank/DDBJ databases">
        <authorList>
            <consortium name="Pathogen Informatics"/>
        </authorList>
    </citation>
    <scope>NUCLEOTIDE SEQUENCE [LARGE SCALE GENOMIC DNA]</scope>
    <source>
        <strain evidence="1 2">2789STDY5608872</strain>
    </source>
</reference>
<gene>
    <name evidence="1" type="ORF">ERS852429_02633</name>
</gene>
<proteinExistence type="predicted"/>
<dbReference type="AlphaFoldDB" id="A0A173V6C6"/>
<protein>
    <submittedName>
        <fullName evidence="1">Uncharacterized protein</fullName>
    </submittedName>
</protein>
<sequence length="83" mass="9905">MKYYVEGELRNFIFVGEAKRNANMLTCKQLDVVEEMLEEIEPNEGWSETAINDMFWFDFDTICRWLGYESQGELVKEIKNNRV</sequence>
<dbReference type="EMBL" id="CYXP01000006">
    <property type="protein sequence ID" value="CUN22300.1"/>
    <property type="molecule type" value="Genomic_DNA"/>
</dbReference>
<evidence type="ECO:0000313" key="1">
    <source>
        <dbReference type="EMBL" id="CUN22300.1"/>
    </source>
</evidence>
<dbReference type="RefSeq" id="WP_057319525.1">
    <property type="nucleotide sequence ID" value="NZ_CYXP01000006.1"/>
</dbReference>
<accession>A0A173V6C6</accession>
<organism evidence="1 2">
    <name type="scientific">Parabacteroides distasonis</name>
    <dbReference type="NCBI Taxonomy" id="823"/>
    <lineage>
        <taxon>Bacteria</taxon>
        <taxon>Pseudomonadati</taxon>
        <taxon>Bacteroidota</taxon>
        <taxon>Bacteroidia</taxon>
        <taxon>Bacteroidales</taxon>
        <taxon>Tannerellaceae</taxon>
        <taxon>Parabacteroides</taxon>
    </lineage>
</organism>